<evidence type="ECO:0000313" key="2">
    <source>
        <dbReference type="EMBL" id="SPQ19399.1"/>
    </source>
</evidence>
<proteinExistence type="predicted"/>
<dbReference type="GO" id="GO:0017178">
    <property type="term" value="F:diphthine-ammonia ligase activity"/>
    <property type="evidence" value="ECO:0007669"/>
    <property type="project" value="TreeGrafter"/>
</dbReference>
<feature type="region of interest" description="Disordered" evidence="1">
    <location>
        <begin position="46"/>
        <end position="121"/>
    </location>
</feature>
<dbReference type="EMBL" id="OUUZ01000001">
    <property type="protein sequence ID" value="SPQ19399.1"/>
    <property type="molecule type" value="Genomic_DNA"/>
</dbReference>
<feature type="compositionally biased region" description="Acidic residues" evidence="1">
    <location>
        <begin position="234"/>
        <end position="243"/>
    </location>
</feature>
<dbReference type="Gene3D" id="3.40.50.620">
    <property type="entry name" value="HUPs"/>
    <property type="match status" value="1"/>
</dbReference>
<evidence type="ECO:0000256" key="1">
    <source>
        <dbReference type="SAM" id="MobiDB-lite"/>
    </source>
</evidence>
<dbReference type="PANTHER" id="PTHR12196:SF2">
    <property type="entry name" value="DIPHTHINE--AMMONIA LIGASE"/>
    <property type="match status" value="1"/>
</dbReference>
<feature type="compositionally biased region" description="Basic and acidic residues" evidence="1">
    <location>
        <begin position="196"/>
        <end position="208"/>
    </location>
</feature>
<feature type="compositionally biased region" description="Basic and acidic residues" evidence="1">
    <location>
        <begin position="222"/>
        <end position="231"/>
    </location>
</feature>
<dbReference type="Proteomes" id="UP000289323">
    <property type="component" value="Unassembled WGS sequence"/>
</dbReference>
<dbReference type="InterPro" id="IPR014729">
    <property type="entry name" value="Rossmann-like_a/b/a_fold"/>
</dbReference>
<reference evidence="2 3" key="1">
    <citation type="submission" date="2018-04" db="EMBL/GenBank/DDBJ databases">
        <authorList>
            <person name="Huttner S."/>
            <person name="Dainat J."/>
        </authorList>
    </citation>
    <scope>NUCLEOTIDE SEQUENCE [LARGE SCALE GENOMIC DNA]</scope>
</reference>
<feature type="region of interest" description="Disordered" evidence="1">
    <location>
        <begin position="166"/>
        <end position="245"/>
    </location>
</feature>
<organism evidence="2 3">
    <name type="scientific">Thermothielavioides terrestris</name>
    <dbReference type="NCBI Taxonomy" id="2587410"/>
    <lineage>
        <taxon>Eukaryota</taxon>
        <taxon>Fungi</taxon>
        <taxon>Dikarya</taxon>
        <taxon>Ascomycota</taxon>
        <taxon>Pezizomycotina</taxon>
        <taxon>Sordariomycetes</taxon>
        <taxon>Sordariomycetidae</taxon>
        <taxon>Sordariales</taxon>
        <taxon>Chaetomiaceae</taxon>
        <taxon>Thermothielavioides</taxon>
    </lineage>
</organism>
<dbReference type="AlphaFoldDB" id="A0A3S4B1W2"/>
<dbReference type="SUPFAM" id="SSF52402">
    <property type="entry name" value="Adenine nucleotide alpha hydrolases-like"/>
    <property type="match status" value="1"/>
</dbReference>
<feature type="compositionally biased region" description="Basic and acidic residues" evidence="1">
    <location>
        <begin position="171"/>
        <end position="186"/>
    </location>
</feature>
<feature type="compositionally biased region" description="Low complexity" evidence="1">
    <location>
        <begin position="61"/>
        <end position="83"/>
    </location>
</feature>
<dbReference type="GO" id="GO:0017183">
    <property type="term" value="P:protein histidyl modification to diphthamide"/>
    <property type="evidence" value="ECO:0007669"/>
    <property type="project" value="TreeGrafter"/>
</dbReference>
<accession>A0A3S4B1W2</accession>
<protein>
    <submittedName>
        <fullName evidence="2">02dcdde2-9ca5-42e5-b0a3-c5f0bd9b37f5</fullName>
    </submittedName>
</protein>
<dbReference type="InterPro" id="IPR030662">
    <property type="entry name" value="DPH6/MJ0570"/>
</dbReference>
<sequence>MASTPTAGLNVIALISGGKDSFFSLLHCQANGHRIVALANLHPPQPPLTAGASGKPSDGTSHPPAAAISAGPAASAAAVSAPALQPGVATPDSGPRQVPDQDGPPAAVMLGCPGGAAGNEMATEAGEDEHDLNSFMYQTVGHQVVPLYAEATGIPLYRRAIAGGATQPGKEYSHYRRSGEPPERRSPSGFTSRSGGDARHALGQHDDLQEPGDVAGSPQHAGPEEHRHPADDGTAPEEPDETESMVPLLQAIQKAHPEANALCAGAILSTYQRTRVESVATRLGLTP</sequence>
<gene>
    <name evidence="2" type="ORF">TT172_LOCUS1818</name>
</gene>
<dbReference type="PANTHER" id="PTHR12196">
    <property type="entry name" value="DOMAIN OF UNKNOWN FUNCTION 71 DUF71 -CONTAINING PROTEIN"/>
    <property type="match status" value="1"/>
</dbReference>
<evidence type="ECO:0000313" key="3">
    <source>
        <dbReference type="Proteomes" id="UP000289323"/>
    </source>
</evidence>
<name>A0A3S4B1W2_9PEZI</name>